<dbReference type="STRING" id="56216.A0A1A6GQ30"/>
<dbReference type="Proteomes" id="UP000092124">
    <property type="component" value="Unassembled WGS sequence"/>
</dbReference>
<reference evidence="2 3" key="1">
    <citation type="submission" date="2016-06" db="EMBL/GenBank/DDBJ databases">
        <title>The Draft Genome Sequence and Annotation of the Desert Woodrat Neotoma lepida.</title>
        <authorList>
            <person name="Campbell M."/>
            <person name="Oakeson K.F."/>
            <person name="Yandell M."/>
            <person name="Halpert J.R."/>
            <person name="Dearing D."/>
        </authorList>
    </citation>
    <scope>NUCLEOTIDE SEQUENCE [LARGE SCALE GENOMIC DNA]</scope>
    <source>
        <strain evidence="2">417</strain>
        <tissue evidence="2">Liver</tissue>
    </source>
</reference>
<keyword evidence="3" id="KW-1185">Reference proteome</keyword>
<comment type="caution">
    <text evidence="2">The sequence shown here is derived from an EMBL/GenBank/DDBJ whole genome shotgun (WGS) entry which is preliminary data.</text>
</comment>
<evidence type="ECO:0000313" key="3">
    <source>
        <dbReference type="Proteomes" id="UP000092124"/>
    </source>
</evidence>
<organism evidence="2 3">
    <name type="scientific">Neotoma lepida</name>
    <name type="common">Desert woodrat</name>
    <dbReference type="NCBI Taxonomy" id="56216"/>
    <lineage>
        <taxon>Eukaryota</taxon>
        <taxon>Metazoa</taxon>
        <taxon>Chordata</taxon>
        <taxon>Craniata</taxon>
        <taxon>Vertebrata</taxon>
        <taxon>Euteleostomi</taxon>
        <taxon>Mammalia</taxon>
        <taxon>Eutheria</taxon>
        <taxon>Euarchontoglires</taxon>
        <taxon>Glires</taxon>
        <taxon>Rodentia</taxon>
        <taxon>Myomorpha</taxon>
        <taxon>Muroidea</taxon>
        <taxon>Cricetidae</taxon>
        <taxon>Neotominae</taxon>
        <taxon>Neotoma</taxon>
    </lineage>
</organism>
<feature type="region of interest" description="Disordered" evidence="1">
    <location>
        <begin position="1"/>
        <end position="40"/>
    </location>
</feature>
<feature type="compositionally biased region" description="Polar residues" evidence="1">
    <location>
        <begin position="130"/>
        <end position="139"/>
    </location>
</feature>
<dbReference type="OrthoDB" id="10052741at2759"/>
<gene>
    <name evidence="2" type="ORF">A6R68_03993</name>
</gene>
<sequence>MLLTNGAQANDKNEKGTTDATKTQIHPMQSMSVGEEPSTADHCFVGDQAWDGTSKGCPSLPVGMNFHMDSTELEPGQQTVVKNCNRHDIEMTDEFDELPLSSHICLQATSAGVLLSLSPEWDQLNEHTVQEASEASQPQDAAEGNSVCEEKNVSVEPFIPVASVVESTLPVLEASSWKK</sequence>
<feature type="compositionally biased region" description="Polar residues" evidence="1">
    <location>
        <begin position="18"/>
        <end position="32"/>
    </location>
</feature>
<dbReference type="AlphaFoldDB" id="A0A1A6GQ30"/>
<protein>
    <submittedName>
        <fullName evidence="2">Uncharacterized protein</fullName>
    </submittedName>
</protein>
<accession>A0A1A6GQ30</accession>
<name>A0A1A6GQ30_NEOLE</name>
<proteinExistence type="predicted"/>
<evidence type="ECO:0000256" key="1">
    <source>
        <dbReference type="SAM" id="MobiDB-lite"/>
    </source>
</evidence>
<dbReference type="EMBL" id="LZPO01082812">
    <property type="protein sequence ID" value="OBS67467.1"/>
    <property type="molecule type" value="Genomic_DNA"/>
</dbReference>
<feature type="region of interest" description="Disordered" evidence="1">
    <location>
        <begin position="128"/>
        <end position="148"/>
    </location>
</feature>
<evidence type="ECO:0000313" key="2">
    <source>
        <dbReference type="EMBL" id="OBS67467.1"/>
    </source>
</evidence>
<feature type="compositionally biased region" description="Polar residues" evidence="1">
    <location>
        <begin position="1"/>
        <end position="10"/>
    </location>
</feature>